<evidence type="ECO:0000256" key="4">
    <source>
        <dbReference type="ARBA" id="ARBA00023163"/>
    </source>
</evidence>
<keyword evidence="2" id="KW-0805">Transcription regulation</keyword>
<dbReference type="SUPFAM" id="SSF101936">
    <property type="entry name" value="DNA-binding pseudobarrel domain"/>
    <property type="match status" value="2"/>
</dbReference>
<organism evidence="7 8">
    <name type="scientific">Centaurea solstitialis</name>
    <name type="common">yellow star-thistle</name>
    <dbReference type="NCBI Taxonomy" id="347529"/>
    <lineage>
        <taxon>Eukaryota</taxon>
        <taxon>Viridiplantae</taxon>
        <taxon>Streptophyta</taxon>
        <taxon>Embryophyta</taxon>
        <taxon>Tracheophyta</taxon>
        <taxon>Spermatophyta</taxon>
        <taxon>Magnoliopsida</taxon>
        <taxon>eudicotyledons</taxon>
        <taxon>Gunneridae</taxon>
        <taxon>Pentapetalae</taxon>
        <taxon>asterids</taxon>
        <taxon>campanulids</taxon>
        <taxon>Asterales</taxon>
        <taxon>Asteraceae</taxon>
        <taxon>Carduoideae</taxon>
        <taxon>Cardueae</taxon>
        <taxon>Centaureinae</taxon>
        <taxon>Centaurea</taxon>
    </lineage>
</organism>
<evidence type="ECO:0000259" key="6">
    <source>
        <dbReference type="PROSITE" id="PS50863"/>
    </source>
</evidence>
<feature type="domain" description="TF-B3" evidence="6">
    <location>
        <begin position="249"/>
        <end position="345"/>
    </location>
</feature>
<proteinExistence type="predicted"/>
<dbReference type="GO" id="GO:0003677">
    <property type="term" value="F:DNA binding"/>
    <property type="evidence" value="ECO:0007669"/>
    <property type="project" value="UniProtKB-KW"/>
</dbReference>
<accession>A0AA38U2Z0</accession>
<name>A0AA38U2Z0_9ASTR</name>
<dbReference type="PANTHER" id="PTHR31920:SF108">
    <property type="entry name" value="B3 DOMAIN-CONTAINING TRANSCRIPTION FACTOR VRN1-LIKE"/>
    <property type="match status" value="1"/>
</dbReference>
<dbReference type="PROSITE" id="PS50863">
    <property type="entry name" value="B3"/>
    <property type="match status" value="2"/>
</dbReference>
<gene>
    <name evidence="7" type="ORF">OSB04_007357</name>
</gene>
<evidence type="ECO:0000313" key="7">
    <source>
        <dbReference type="EMBL" id="KAJ9562197.1"/>
    </source>
</evidence>
<feature type="domain" description="TF-B3" evidence="6">
    <location>
        <begin position="59"/>
        <end position="152"/>
    </location>
</feature>
<comment type="caution">
    <text evidence="7">The sequence shown here is derived from an EMBL/GenBank/DDBJ whole genome shotgun (WGS) entry which is preliminary data.</text>
</comment>
<keyword evidence="4" id="KW-0804">Transcription</keyword>
<dbReference type="InterPro" id="IPR050655">
    <property type="entry name" value="Plant_B3_domain"/>
</dbReference>
<dbReference type="GO" id="GO:0005634">
    <property type="term" value="C:nucleus"/>
    <property type="evidence" value="ECO:0007669"/>
    <property type="project" value="UniProtKB-SubCell"/>
</dbReference>
<keyword evidence="5" id="KW-0539">Nucleus</keyword>
<comment type="subcellular location">
    <subcellularLocation>
        <location evidence="1">Nucleus</location>
    </subcellularLocation>
</comment>
<evidence type="ECO:0000256" key="3">
    <source>
        <dbReference type="ARBA" id="ARBA00023125"/>
    </source>
</evidence>
<dbReference type="EMBL" id="JARYMX010000002">
    <property type="protein sequence ID" value="KAJ9562197.1"/>
    <property type="molecule type" value="Genomic_DNA"/>
</dbReference>
<dbReference type="CDD" id="cd10017">
    <property type="entry name" value="B3_DNA"/>
    <property type="match status" value="2"/>
</dbReference>
<dbReference type="Proteomes" id="UP001172457">
    <property type="component" value="Chromosome 2"/>
</dbReference>
<dbReference type="Pfam" id="PF02362">
    <property type="entry name" value="B3"/>
    <property type="match status" value="2"/>
</dbReference>
<evidence type="ECO:0000256" key="2">
    <source>
        <dbReference type="ARBA" id="ARBA00023015"/>
    </source>
</evidence>
<keyword evidence="8" id="KW-1185">Reference proteome</keyword>
<dbReference type="AlphaFoldDB" id="A0AA38U2Z0"/>
<dbReference type="SMART" id="SM01019">
    <property type="entry name" value="B3"/>
    <property type="match status" value="2"/>
</dbReference>
<evidence type="ECO:0000256" key="5">
    <source>
        <dbReference type="ARBA" id="ARBA00023242"/>
    </source>
</evidence>
<dbReference type="InterPro" id="IPR015300">
    <property type="entry name" value="DNA-bd_pseudobarrel_sf"/>
</dbReference>
<protein>
    <recommendedName>
        <fullName evidence="6">TF-B3 domain-containing protein</fullName>
    </recommendedName>
</protein>
<dbReference type="Gene3D" id="2.40.330.10">
    <property type="entry name" value="DNA-binding pseudobarrel domain"/>
    <property type="match status" value="2"/>
</dbReference>
<dbReference type="InterPro" id="IPR003340">
    <property type="entry name" value="B3_DNA-bd"/>
</dbReference>
<evidence type="ECO:0000256" key="1">
    <source>
        <dbReference type="ARBA" id="ARBA00004123"/>
    </source>
</evidence>
<dbReference type="PANTHER" id="PTHR31920">
    <property type="entry name" value="B3 DOMAIN-CONTAINING"/>
    <property type="match status" value="1"/>
</dbReference>
<sequence>MESVSRPSFPADSFNFIRIIVSNDVKSARIVSLHSFLLHNSCSLIHFHPNFAYKNLSSTWLGFPNSFVKLNKKQKIPEKFTERHEVKLPETVTLMVPNGDNWQVELIDLKGAIWFNNGWMEFAENYKLRFGHLLMFKYEGLLNFRVHIYDPSGCEMVYPKNRNHQSAHNSTEIKATSSLDSRVKDDLDDSEAIESDPEACSSWAQDEEAEVNIKGEGEGECSRKRVDRKGRKRAVEEIKASFTSDKPFFLSYMTDFHIVGRANVRIPLTFVKENWSGLKKGGRCVLRLGMDKRYKKWEIGLCGFSMRIGGWKIFMKDNDIAEDDICVFELIDPHKNILKVSIIRS</sequence>
<evidence type="ECO:0000313" key="8">
    <source>
        <dbReference type="Proteomes" id="UP001172457"/>
    </source>
</evidence>
<reference evidence="7" key="1">
    <citation type="submission" date="2023-03" db="EMBL/GenBank/DDBJ databases">
        <title>Chromosome-scale reference genome and RAD-based genetic map of yellow starthistle (Centaurea solstitialis) reveal putative structural variation and QTLs associated with invader traits.</title>
        <authorList>
            <person name="Reatini B."/>
            <person name="Cang F.A."/>
            <person name="Jiang Q."/>
            <person name="Mckibben M.T.W."/>
            <person name="Barker M.S."/>
            <person name="Rieseberg L.H."/>
            <person name="Dlugosch K.M."/>
        </authorList>
    </citation>
    <scope>NUCLEOTIDE SEQUENCE</scope>
    <source>
        <strain evidence="7">CAN-66</strain>
        <tissue evidence="7">Leaf</tissue>
    </source>
</reference>
<keyword evidence="3" id="KW-0238">DNA-binding</keyword>